<protein>
    <submittedName>
        <fullName evidence="4">NUDIX domain-containing protein</fullName>
    </submittedName>
</protein>
<proteinExistence type="predicted"/>
<dbReference type="EMBL" id="DVMY01000017">
    <property type="protein sequence ID" value="HIU36782.1"/>
    <property type="molecule type" value="Genomic_DNA"/>
</dbReference>
<accession>A0A9D1IGA5</accession>
<dbReference type="InterPro" id="IPR000086">
    <property type="entry name" value="NUDIX_hydrolase_dom"/>
</dbReference>
<evidence type="ECO:0000313" key="5">
    <source>
        <dbReference type="Proteomes" id="UP000824083"/>
    </source>
</evidence>
<organism evidence="4 5">
    <name type="scientific">Candidatus Aphodousia faecigallinarum</name>
    <dbReference type="NCBI Taxonomy" id="2840677"/>
    <lineage>
        <taxon>Bacteria</taxon>
        <taxon>Pseudomonadati</taxon>
        <taxon>Pseudomonadota</taxon>
        <taxon>Betaproteobacteria</taxon>
        <taxon>Burkholderiales</taxon>
        <taxon>Sutterellaceae</taxon>
        <taxon>Sutterellaceae incertae sedis</taxon>
        <taxon>Candidatus Aphodousia</taxon>
    </lineage>
</organism>
<keyword evidence="2" id="KW-0378">Hydrolase</keyword>
<dbReference type="AlphaFoldDB" id="A0A9D1IGA5"/>
<dbReference type="SUPFAM" id="SSF55811">
    <property type="entry name" value="Nudix"/>
    <property type="match status" value="1"/>
</dbReference>
<dbReference type="Gene3D" id="3.30.750.160">
    <property type="match status" value="1"/>
</dbReference>
<dbReference type="Pfam" id="PF00293">
    <property type="entry name" value="NUDIX"/>
    <property type="match status" value="1"/>
</dbReference>
<gene>
    <name evidence="4" type="ORF">IAC56_00665</name>
</gene>
<reference evidence="4" key="2">
    <citation type="journal article" date="2021" name="PeerJ">
        <title>Extensive microbial diversity within the chicken gut microbiome revealed by metagenomics and culture.</title>
        <authorList>
            <person name="Gilroy R."/>
            <person name="Ravi A."/>
            <person name="Getino M."/>
            <person name="Pursley I."/>
            <person name="Horton D.L."/>
            <person name="Alikhan N.F."/>
            <person name="Baker D."/>
            <person name="Gharbi K."/>
            <person name="Hall N."/>
            <person name="Watson M."/>
            <person name="Adriaenssens E.M."/>
            <person name="Foster-Nyarko E."/>
            <person name="Jarju S."/>
            <person name="Secka A."/>
            <person name="Antonio M."/>
            <person name="Oren A."/>
            <person name="Chaudhuri R.R."/>
            <person name="La Ragione R."/>
            <person name="Hildebrand F."/>
            <person name="Pallen M.J."/>
        </authorList>
    </citation>
    <scope>NUCLEOTIDE SEQUENCE</scope>
    <source>
        <strain evidence="4">7463</strain>
    </source>
</reference>
<reference evidence="4" key="1">
    <citation type="submission" date="2020-10" db="EMBL/GenBank/DDBJ databases">
        <authorList>
            <person name="Gilroy R."/>
        </authorList>
    </citation>
    <scope>NUCLEOTIDE SEQUENCE</scope>
    <source>
        <strain evidence="4">7463</strain>
    </source>
</reference>
<dbReference type="Proteomes" id="UP000824083">
    <property type="component" value="Unassembled WGS sequence"/>
</dbReference>
<dbReference type="InterPro" id="IPR015797">
    <property type="entry name" value="NUDIX_hydrolase-like_dom_sf"/>
</dbReference>
<evidence type="ECO:0000259" key="3">
    <source>
        <dbReference type="PROSITE" id="PS51462"/>
    </source>
</evidence>
<dbReference type="InterPro" id="IPR020084">
    <property type="entry name" value="NUDIX_hydrolase_CS"/>
</dbReference>
<dbReference type="PROSITE" id="PS51462">
    <property type="entry name" value="NUDIX"/>
    <property type="match status" value="1"/>
</dbReference>
<name>A0A9D1IGA5_9BURK</name>
<dbReference type="GO" id="GO:0016787">
    <property type="term" value="F:hydrolase activity"/>
    <property type="evidence" value="ECO:0007669"/>
    <property type="project" value="UniProtKB-KW"/>
</dbReference>
<comment type="caution">
    <text evidence="4">The sequence shown here is derived from an EMBL/GenBank/DDBJ whole genome shotgun (WGS) entry which is preliminary data.</text>
</comment>
<evidence type="ECO:0000313" key="4">
    <source>
        <dbReference type="EMBL" id="HIU36782.1"/>
    </source>
</evidence>
<sequence length="285" mass="31761">MSELTAQSVFKTYEVLKERVTQPVPSDYVRFCAGKETIGFVKKTLAMKLAGATSDFRLMDCLYITEDNCQTVTARTAVMQKAARILAELGDLPQDAGELVDIRATVFDGVFCQAPRLLCRKLGLMTTSIRLTAYDKGGKVMLARRRPGKTIAGGLWDSLAAGLVKASEEAEHALYRELFEEAGLSADDMQIVESARFVQEFPVPEGYLREVVKNYEGRLKEGVTPVNRDGEVSEFALFDCHEALRMAEQEKLMYAAGIGVAETTMTHMGQRIKEKWLHYRGQVLI</sequence>
<evidence type="ECO:0000256" key="2">
    <source>
        <dbReference type="ARBA" id="ARBA00022801"/>
    </source>
</evidence>
<dbReference type="PROSITE" id="PS00893">
    <property type="entry name" value="NUDIX_BOX"/>
    <property type="match status" value="1"/>
</dbReference>
<evidence type="ECO:0000256" key="1">
    <source>
        <dbReference type="ARBA" id="ARBA00001946"/>
    </source>
</evidence>
<comment type="cofactor">
    <cofactor evidence="1">
        <name>Mg(2+)</name>
        <dbReference type="ChEBI" id="CHEBI:18420"/>
    </cofactor>
</comment>
<dbReference type="Gene3D" id="3.90.79.10">
    <property type="entry name" value="Nucleoside Triphosphate Pyrophosphohydrolase"/>
    <property type="match status" value="1"/>
</dbReference>
<feature type="domain" description="Nudix hydrolase" evidence="3">
    <location>
        <begin position="115"/>
        <end position="260"/>
    </location>
</feature>